<dbReference type="PANTHER" id="PTHR22917:SF3">
    <property type="entry name" value="VITRONECTIN"/>
    <property type="match status" value="1"/>
</dbReference>
<dbReference type="EMBL" id="LWLT01000022">
    <property type="status" value="NOT_ANNOTATED_CDS"/>
    <property type="molecule type" value="Genomic_DNA"/>
</dbReference>
<protein>
    <submittedName>
        <fullName evidence="11">Vitronectin</fullName>
    </submittedName>
</protein>
<evidence type="ECO:0000256" key="2">
    <source>
        <dbReference type="ARBA" id="ARBA00022525"/>
    </source>
</evidence>
<dbReference type="PROSITE" id="PS00524">
    <property type="entry name" value="SMB_1"/>
    <property type="match status" value="1"/>
</dbReference>
<dbReference type="GO" id="GO:0030247">
    <property type="term" value="F:polysaccharide binding"/>
    <property type="evidence" value="ECO:0007669"/>
    <property type="project" value="InterPro"/>
</dbReference>
<reference evidence="11" key="2">
    <citation type="submission" date="2025-08" db="UniProtKB">
        <authorList>
            <consortium name="Ensembl"/>
        </authorList>
    </citation>
    <scope>IDENTIFICATION</scope>
</reference>
<dbReference type="Gene3D" id="2.110.10.10">
    <property type="entry name" value="Hemopexin-like domain"/>
    <property type="match status" value="2"/>
</dbReference>
<dbReference type="SUPFAM" id="SSF50923">
    <property type="entry name" value="Hemopexin-like domain"/>
    <property type="match status" value="2"/>
</dbReference>
<accession>A0A452ELN6</accession>
<dbReference type="PROSITE" id="PS00024">
    <property type="entry name" value="HEMOPEXIN"/>
    <property type="match status" value="1"/>
</dbReference>
<feature type="repeat" description="Hemopexin" evidence="7">
    <location>
        <begin position="151"/>
        <end position="196"/>
    </location>
</feature>
<dbReference type="GeneTree" id="ENSGT00530000063751"/>
<keyword evidence="3 9" id="KW-0732">Signal</keyword>
<dbReference type="GO" id="GO:0006955">
    <property type="term" value="P:immune response"/>
    <property type="evidence" value="ECO:0007669"/>
    <property type="project" value="InterPro"/>
</dbReference>
<feature type="domain" description="SMB" evidence="10">
    <location>
        <begin position="20"/>
        <end position="63"/>
    </location>
</feature>
<evidence type="ECO:0000313" key="12">
    <source>
        <dbReference type="Proteomes" id="UP000291000"/>
    </source>
</evidence>
<dbReference type="SMART" id="SM00120">
    <property type="entry name" value="HX"/>
    <property type="match status" value="2"/>
</dbReference>
<name>A0A452ELN6_CAPHI</name>
<evidence type="ECO:0000256" key="5">
    <source>
        <dbReference type="ARBA" id="ARBA00023157"/>
    </source>
</evidence>
<feature type="chain" id="PRO_5019373305" evidence="9">
    <location>
        <begin position="20"/>
        <end position="454"/>
    </location>
</feature>
<feature type="region of interest" description="Disordered" evidence="8">
    <location>
        <begin position="332"/>
        <end position="368"/>
    </location>
</feature>
<proteinExistence type="predicted"/>
<reference evidence="11" key="3">
    <citation type="submission" date="2025-09" db="UniProtKB">
        <authorList>
            <consortium name="Ensembl"/>
        </authorList>
    </citation>
    <scope>IDENTIFICATION</scope>
</reference>
<gene>
    <name evidence="11" type="primary">VTN</name>
</gene>
<comment type="subcellular location">
    <subcellularLocation>
        <location evidence="1">Secreted</location>
    </subcellularLocation>
</comment>
<dbReference type="PROSITE" id="PS51642">
    <property type="entry name" value="HEMOPEXIN_2"/>
    <property type="match status" value="2"/>
</dbReference>
<evidence type="ECO:0000259" key="10">
    <source>
        <dbReference type="PROSITE" id="PS50958"/>
    </source>
</evidence>
<dbReference type="Gene3D" id="4.10.410.20">
    <property type="match status" value="1"/>
</dbReference>
<dbReference type="GO" id="GO:0005044">
    <property type="term" value="F:scavenger receptor activity"/>
    <property type="evidence" value="ECO:0007669"/>
    <property type="project" value="InterPro"/>
</dbReference>
<evidence type="ECO:0000313" key="11">
    <source>
        <dbReference type="Ensembl" id="ENSCHIP00000012951.1"/>
    </source>
</evidence>
<dbReference type="GO" id="GO:0050840">
    <property type="term" value="F:extracellular matrix binding"/>
    <property type="evidence" value="ECO:0007669"/>
    <property type="project" value="TreeGrafter"/>
</dbReference>
<feature type="signal peptide" evidence="9">
    <location>
        <begin position="1"/>
        <end position="19"/>
    </location>
</feature>
<dbReference type="GO" id="GO:0033627">
    <property type="term" value="P:cell adhesion mediated by integrin"/>
    <property type="evidence" value="ECO:0007669"/>
    <property type="project" value="TreeGrafter"/>
</dbReference>
<dbReference type="GO" id="GO:0005615">
    <property type="term" value="C:extracellular space"/>
    <property type="evidence" value="ECO:0007669"/>
    <property type="project" value="TreeGrafter"/>
</dbReference>
<dbReference type="GO" id="GO:0007160">
    <property type="term" value="P:cell-matrix adhesion"/>
    <property type="evidence" value="ECO:0007669"/>
    <property type="project" value="TreeGrafter"/>
</dbReference>
<dbReference type="SUPFAM" id="SSF90188">
    <property type="entry name" value="Somatomedin B domain"/>
    <property type="match status" value="1"/>
</dbReference>
<evidence type="ECO:0000256" key="1">
    <source>
        <dbReference type="ARBA" id="ARBA00004613"/>
    </source>
</evidence>
<keyword evidence="2" id="KW-0964">Secreted</keyword>
<evidence type="ECO:0000256" key="4">
    <source>
        <dbReference type="ARBA" id="ARBA00022737"/>
    </source>
</evidence>
<feature type="repeat" description="Hemopexin" evidence="7">
    <location>
        <begin position="395"/>
        <end position="448"/>
    </location>
</feature>
<dbReference type="InterPro" id="IPR051298">
    <property type="entry name" value="Heme_transport/Cell_adhesion"/>
</dbReference>
<feature type="compositionally biased region" description="Basic residues" evidence="8">
    <location>
        <begin position="339"/>
        <end position="364"/>
    </location>
</feature>
<organism evidence="11 12">
    <name type="scientific">Capra hircus</name>
    <name type="common">Goat</name>
    <dbReference type="NCBI Taxonomy" id="9925"/>
    <lineage>
        <taxon>Eukaryota</taxon>
        <taxon>Metazoa</taxon>
        <taxon>Chordata</taxon>
        <taxon>Craniata</taxon>
        <taxon>Vertebrata</taxon>
        <taxon>Euteleostomi</taxon>
        <taxon>Mammalia</taxon>
        <taxon>Eutheria</taxon>
        <taxon>Laurasiatheria</taxon>
        <taxon>Artiodactyla</taxon>
        <taxon>Ruminantia</taxon>
        <taxon>Pecora</taxon>
        <taxon>Bovidae</taxon>
        <taxon>Caprinae</taxon>
        <taxon>Capra</taxon>
    </lineage>
</organism>
<dbReference type="InterPro" id="IPR001212">
    <property type="entry name" value="Somatomedin_B_dom"/>
</dbReference>
<dbReference type="Proteomes" id="UP000291000">
    <property type="component" value="Chromosome 19"/>
</dbReference>
<keyword evidence="12" id="KW-1185">Reference proteome</keyword>
<keyword evidence="5" id="KW-1015">Disulfide bond</keyword>
<dbReference type="OMA" id="FEHFAMM"/>
<dbReference type="Bgee" id="ENSCHIG00000014507">
    <property type="expression patterns" value="Expressed in liver and 9 other cell types or tissues"/>
</dbReference>
<dbReference type="SMART" id="SM00201">
    <property type="entry name" value="SO"/>
    <property type="match status" value="1"/>
</dbReference>
<dbReference type="Ensembl" id="ENSCHIT00000020742.1">
    <property type="protein sequence ID" value="ENSCHIP00000012951.1"/>
    <property type="gene ID" value="ENSCHIG00000014507.1"/>
</dbReference>
<dbReference type="InterPro" id="IPR018486">
    <property type="entry name" value="Hemopexin_CS"/>
</dbReference>
<dbReference type="GO" id="GO:0005178">
    <property type="term" value="F:integrin binding"/>
    <property type="evidence" value="ECO:0007669"/>
    <property type="project" value="TreeGrafter"/>
</dbReference>
<dbReference type="FunFam" id="4.10.410.20:FF:000002">
    <property type="entry name" value="Ectonucleotide pyrophosphatase/phosphodiesterase family member 2"/>
    <property type="match status" value="1"/>
</dbReference>
<keyword evidence="6" id="KW-0325">Glycoprotein</keyword>
<dbReference type="Pfam" id="PF00045">
    <property type="entry name" value="Hemopexin"/>
    <property type="match status" value="2"/>
</dbReference>
<sequence>MTSLRPLLMLALLVWVVVADQESCKGRCTEGFNATRKCQCDELCSYYQSCCADFMAECKPQVTRGDVFHLPEDEYGTYDYGEVQTVNRSVEAQPESPTLAPVLQAEIPVQAPVLNPEKEAPSPGRGDSDPGLGTSDLGTSESPAEEETCSGKPFDAFTDLKNGSLFAFRGLYCYELDEKAVRPGYPKLIRDVWGIEGPIDAAFTRFNCQGKTYLFKVLCLSPTSPPHPTSPTPNPHRSSQLPQPWGFRNHYWEYVFQQQPSREECEGSSQPAAFKHFALMQRDSWEDIFRLLFWGGSFGGAGQPQLISRDWFGLPGKLDAAMAGHIYISGSAPSSPRAKMTKSARRHRKRYRSLRSRGRGRGRARSQNPYRRFRSTWLSWFSSEELGLGADNYDNYEMDWLVPATCEPIQSVYFFSEDKYYRVNLRTRRVDSVIPPYPRSIAQYWLGCPVPGHA</sequence>
<dbReference type="InterPro" id="IPR018487">
    <property type="entry name" value="Hemopexin-like_repeat"/>
</dbReference>
<dbReference type="PROSITE" id="PS50958">
    <property type="entry name" value="SMB_2"/>
    <property type="match status" value="1"/>
</dbReference>
<dbReference type="AlphaFoldDB" id="A0A452ELN6"/>
<evidence type="ECO:0000256" key="9">
    <source>
        <dbReference type="SAM" id="SignalP"/>
    </source>
</evidence>
<evidence type="ECO:0000256" key="6">
    <source>
        <dbReference type="ARBA" id="ARBA00023180"/>
    </source>
</evidence>
<feature type="region of interest" description="Disordered" evidence="8">
    <location>
        <begin position="112"/>
        <end position="153"/>
    </location>
</feature>
<dbReference type="PRINTS" id="PR00022">
    <property type="entry name" value="SOMATOMEDINB"/>
</dbReference>
<dbReference type="InterPro" id="IPR020436">
    <property type="entry name" value="SMB_chordata"/>
</dbReference>
<reference evidence="11 12" key="1">
    <citation type="submission" date="2016-04" db="EMBL/GenBank/DDBJ databases">
        <title>Polished mammalian reference genomes with single-molecule sequencing and chromosome conformation capture applied to the Capra hircus genome.</title>
        <authorList>
            <person name="Bickhart D.M."/>
            <person name="Koren S."/>
            <person name="Rosen B."/>
            <person name="Hastie A."/>
            <person name="Liachko I."/>
            <person name="Sullivan S.T."/>
            <person name="Burton J."/>
            <person name="Sayre B.L."/>
            <person name="Huson H.J."/>
            <person name="Lee J."/>
            <person name="Lam E."/>
            <person name="Kelley C.M."/>
            <person name="Hutchison J.L."/>
            <person name="Zhou Y."/>
            <person name="Sun J."/>
            <person name="Crisa A."/>
            <person name="Schwartz J.C."/>
            <person name="Hammond J.A."/>
            <person name="Schroeder S.G."/>
            <person name="Liu G.E."/>
            <person name="Dunham M."/>
            <person name="Shendure J."/>
            <person name="Sonstegard T.S."/>
            <person name="Phillippy A.M."/>
            <person name="Van Tassell C.P."/>
            <person name="Smith T.P."/>
        </authorList>
    </citation>
    <scope>NUCLEOTIDE SEQUENCE [LARGE SCALE GENOMIC DNA]</scope>
</reference>
<evidence type="ECO:0000256" key="3">
    <source>
        <dbReference type="ARBA" id="ARBA00022729"/>
    </source>
</evidence>
<dbReference type="PANTHER" id="PTHR22917">
    <property type="entry name" value="HEMOPEXIN DOMAIN-CONTAINING PROTEIN"/>
    <property type="match status" value="1"/>
</dbReference>
<dbReference type="Pfam" id="PF01033">
    <property type="entry name" value="Somatomedin_B"/>
    <property type="match status" value="1"/>
</dbReference>
<keyword evidence="4" id="KW-0677">Repeat</keyword>
<dbReference type="InterPro" id="IPR036024">
    <property type="entry name" value="Somatomedin_B-like_dom_sf"/>
</dbReference>
<dbReference type="InterPro" id="IPR036375">
    <property type="entry name" value="Hemopexin-like_dom_sf"/>
</dbReference>
<evidence type="ECO:0000256" key="7">
    <source>
        <dbReference type="PROSITE-ProRule" id="PRU01011"/>
    </source>
</evidence>
<evidence type="ECO:0000256" key="8">
    <source>
        <dbReference type="SAM" id="MobiDB-lite"/>
    </source>
</evidence>